<proteinExistence type="predicted"/>
<dbReference type="Proteomes" id="UP000233837">
    <property type="component" value="Unassembled WGS sequence"/>
</dbReference>
<accession>A0A2I0VKP3</accession>
<sequence length="84" mass="9155">MAIRKAQISCFFLILLGMAILLQQGNVVAAQNAPTTEDNEVVINIKARPPPDDFDPVDPCCGKFPSCCHINPSINGRKLFSKVL</sequence>
<keyword evidence="1" id="KW-0732">Signal</keyword>
<evidence type="ECO:0000256" key="1">
    <source>
        <dbReference type="SAM" id="SignalP"/>
    </source>
</evidence>
<name>A0A2I0VKP3_9ASPA</name>
<keyword evidence="3" id="KW-1185">Reference proteome</keyword>
<feature type="signal peptide" evidence="1">
    <location>
        <begin position="1"/>
        <end position="30"/>
    </location>
</feature>
<evidence type="ECO:0000313" key="2">
    <source>
        <dbReference type="EMBL" id="PKU63971.1"/>
    </source>
</evidence>
<feature type="chain" id="PRO_5014137689" evidence="1">
    <location>
        <begin position="31"/>
        <end position="84"/>
    </location>
</feature>
<evidence type="ECO:0000313" key="3">
    <source>
        <dbReference type="Proteomes" id="UP000233837"/>
    </source>
</evidence>
<reference evidence="2 3" key="2">
    <citation type="journal article" date="2017" name="Nature">
        <title>The Apostasia genome and the evolution of orchids.</title>
        <authorList>
            <person name="Zhang G.Q."/>
            <person name="Liu K.W."/>
            <person name="Li Z."/>
            <person name="Lohaus R."/>
            <person name="Hsiao Y.Y."/>
            <person name="Niu S.C."/>
            <person name="Wang J.Y."/>
            <person name="Lin Y.C."/>
            <person name="Xu Q."/>
            <person name="Chen L.J."/>
            <person name="Yoshida K."/>
            <person name="Fujiwara S."/>
            <person name="Wang Z.W."/>
            <person name="Zhang Y.Q."/>
            <person name="Mitsuda N."/>
            <person name="Wang M."/>
            <person name="Liu G.H."/>
            <person name="Pecoraro L."/>
            <person name="Huang H.X."/>
            <person name="Xiao X.J."/>
            <person name="Lin M."/>
            <person name="Wu X.Y."/>
            <person name="Wu W.L."/>
            <person name="Chen Y.Y."/>
            <person name="Chang S.B."/>
            <person name="Sakamoto S."/>
            <person name="Ohme-Takagi M."/>
            <person name="Yagi M."/>
            <person name="Zeng S.J."/>
            <person name="Shen C.Y."/>
            <person name="Yeh C.M."/>
            <person name="Luo Y.B."/>
            <person name="Tsai W.C."/>
            <person name="Van de Peer Y."/>
            <person name="Liu Z.J."/>
        </authorList>
    </citation>
    <scope>NUCLEOTIDE SEQUENCE [LARGE SCALE GENOMIC DNA]</scope>
    <source>
        <tissue evidence="2">The whole plant</tissue>
    </source>
</reference>
<protein>
    <submittedName>
        <fullName evidence="2">Uncharacterized protein</fullName>
    </submittedName>
</protein>
<organism evidence="2 3">
    <name type="scientific">Dendrobium catenatum</name>
    <dbReference type="NCBI Taxonomy" id="906689"/>
    <lineage>
        <taxon>Eukaryota</taxon>
        <taxon>Viridiplantae</taxon>
        <taxon>Streptophyta</taxon>
        <taxon>Embryophyta</taxon>
        <taxon>Tracheophyta</taxon>
        <taxon>Spermatophyta</taxon>
        <taxon>Magnoliopsida</taxon>
        <taxon>Liliopsida</taxon>
        <taxon>Asparagales</taxon>
        <taxon>Orchidaceae</taxon>
        <taxon>Epidendroideae</taxon>
        <taxon>Malaxideae</taxon>
        <taxon>Dendrobiinae</taxon>
        <taxon>Dendrobium</taxon>
    </lineage>
</organism>
<gene>
    <name evidence="2" type="ORF">MA16_Dca012557</name>
</gene>
<dbReference type="EMBL" id="KZ503453">
    <property type="protein sequence ID" value="PKU63971.1"/>
    <property type="molecule type" value="Genomic_DNA"/>
</dbReference>
<reference evidence="2 3" key="1">
    <citation type="journal article" date="2016" name="Sci. Rep.">
        <title>The Dendrobium catenatum Lindl. genome sequence provides insights into polysaccharide synthase, floral development and adaptive evolution.</title>
        <authorList>
            <person name="Zhang G.Q."/>
            <person name="Xu Q."/>
            <person name="Bian C."/>
            <person name="Tsai W.C."/>
            <person name="Yeh C.M."/>
            <person name="Liu K.W."/>
            <person name="Yoshida K."/>
            <person name="Zhang L.S."/>
            <person name="Chang S.B."/>
            <person name="Chen F."/>
            <person name="Shi Y."/>
            <person name="Su Y.Y."/>
            <person name="Zhang Y.Q."/>
            <person name="Chen L.J."/>
            <person name="Yin Y."/>
            <person name="Lin M."/>
            <person name="Huang H."/>
            <person name="Deng H."/>
            <person name="Wang Z.W."/>
            <person name="Zhu S.L."/>
            <person name="Zhao X."/>
            <person name="Deng C."/>
            <person name="Niu S.C."/>
            <person name="Huang J."/>
            <person name="Wang M."/>
            <person name="Liu G.H."/>
            <person name="Yang H.J."/>
            <person name="Xiao X.J."/>
            <person name="Hsiao Y.Y."/>
            <person name="Wu W.L."/>
            <person name="Chen Y.Y."/>
            <person name="Mitsuda N."/>
            <person name="Ohme-Takagi M."/>
            <person name="Luo Y.B."/>
            <person name="Van de Peer Y."/>
            <person name="Liu Z.J."/>
        </authorList>
    </citation>
    <scope>NUCLEOTIDE SEQUENCE [LARGE SCALE GENOMIC DNA]</scope>
    <source>
        <tissue evidence="2">The whole plant</tissue>
    </source>
</reference>
<dbReference type="AlphaFoldDB" id="A0A2I0VKP3"/>